<dbReference type="Pfam" id="PF00582">
    <property type="entry name" value="Usp"/>
    <property type="match status" value="1"/>
</dbReference>
<evidence type="ECO:0000313" key="5">
    <source>
        <dbReference type="Proteomes" id="UP001366166"/>
    </source>
</evidence>
<dbReference type="Proteomes" id="UP001366166">
    <property type="component" value="Chromosome"/>
</dbReference>
<dbReference type="PANTHER" id="PTHR46268">
    <property type="entry name" value="STRESS RESPONSE PROTEIN NHAX"/>
    <property type="match status" value="1"/>
</dbReference>
<dbReference type="SUPFAM" id="SSF52402">
    <property type="entry name" value="Adenine nucleotide alpha hydrolases-like"/>
    <property type="match status" value="1"/>
</dbReference>
<dbReference type="InterPro" id="IPR006016">
    <property type="entry name" value="UspA"/>
</dbReference>
<dbReference type="GO" id="GO:0005737">
    <property type="term" value="C:cytoplasm"/>
    <property type="evidence" value="ECO:0007669"/>
    <property type="project" value="UniProtKB-SubCell"/>
</dbReference>
<feature type="domain" description="UspA" evidence="3">
    <location>
        <begin position="3"/>
        <end position="146"/>
    </location>
</feature>
<evidence type="ECO:0000256" key="1">
    <source>
        <dbReference type="ARBA" id="ARBA00008791"/>
    </source>
</evidence>
<organism evidence="4 5">
    <name type="scientific">Desulfoferula mesophila</name>
    <dbReference type="NCBI Taxonomy" id="3058419"/>
    <lineage>
        <taxon>Bacteria</taxon>
        <taxon>Pseudomonadati</taxon>
        <taxon>Thermodesulfobacteriota</taxon>
        <taxon>Desulfarculia</taxon>
        <taxon>Desulfarculales</taxon>
        <taxon>Desulfarculaceae</taxon>
        <taxon>Desulfoferula</taxon>
    </lineage>
</organism>
<dbReference type="AlphaFoldDB" id="A0AAU9EK86"/>
<dbReference type="InterPro" id="IPR014729">
    <property type="entry name" value="Rossmann-like_a/b/a_fold"/>
</dbReference>
<evidence type="ECO:0000313" key="4">
    <source>
        <dbReference type="EMBL" id="BEQ14396.1"/>
    </source>
</evidence>
<sequence length="154" mass="16933">MRFKSIIAATDFSEMAEEALRQALSLAQQHQARLLLVHVLPPLVTPNPLLDEFVVNQTTLTLRQSLKDSCQAALEERRQKAASQLNLETRLLEGDPTRELVRLAKEERADLLVMGSTGVTGLAETVFGSTAQKMVRKAPCSVLVARPPLDVSES</sequence>
<name>A0AAU9EK86_9BACT</name>
<accession>A0AAU9EK86</accession>
<dbReference type="KEGG" id="dmp:FAK_14620"/>
<comment type="subcellular location">
    <subcellularLocation>
        <location evidence="2">Cytoplasm</location>
    </subcellularLocation>
</comment>
<protein>
    <recommendedName>
        <fullName evidence="2">Universal stress protein</fullName>
    </recommendedName>
</protein>
<proteinExistence type="inferred from homology"/>
<dbReference type="EMBL" id="AP028679">
    <property type="protein sequence ID" value="BEQ14396.1"/>
    <property type="molecule type" value="Genomic_DNA"/>
</dbReference>
<dbReference type="RefSeq" id="WP_338606111.1">
    <property type="nucleotide sequence ID" value="NZ_AP028679.1"/>
</dbReference>
<dbReference type="CDD" id="cd00293">
    <property type="entry name" value="USP-like"/>
    <property type="match status" value="1"/>
</dbReference>
<evidence type="ECO:0000256" key="2">
    <source>
        <dbReference type="PIRNR" id="PIRNR006276"/>
    </source>
</evidence>
<keyword evidence="5" id="KW-1185">Reference proteome</keyword>
<dbReference type="InterPro" id="IPR006015">
    <property type="entry name" value="Universal_stress_UspA"/>
</dbReference>
<dbReference type="PRINTS" id="PR01438">
    <property type="entry name" value="UNVRSLSTRESS"/>
</dbReference>
<dbReference type="Gene3D" id="3.40.50.620">
    <property type="entry name" value="HUPs"/>
    <property type="match status" value="1"/>
</dbReference>
<keyword evidence="2" id="KW-0963">Cytoplasm</keyword>
<dbReference type="PIRSF" id="PIRSF006276">
    <property type="entry name" value="UspA"/>
    <property type="match status" value="1"/>
</dbReference>
<gene>
    <name evidence="4" type="ORF">FAK_14620</name>
</gene>
<evidence type="ECO:0000259" key="3">
    <source>
        <dbReference type="Pfam" id="PF00582"/>
    </source>
</evidence>
<dbReference type="PANTHER" id="PTHR46268:SF6">
    <property type="entry name" value="UNIVERSAL STRESS PROTEIN UP12"/>
    <property type="match status" value="1"/>
</dbReference>
<reference evidence="5" key="1">
    <citation type="journal article" date="2023" name="Arch. Microbiol.">
        <title>Desulfoferula mesophilus gen. nov. sp. nov., a mesophilic sulfate-reducing bacterium isolated from a brackish lake sediment.</title>
        <authorList>
            <person name="Watanabe T."/>
            <person name="Yabe T."/>
            <person name="Tsuji J.M."/>
            <person name="Fukui M."/>
        </authorList>
    </citation>
    <scope>NUCLEOTIDE SEQUENCE [LARGE SCALE GENOMIC DNA]</scope>
    <source>
        <strain evidence="5">12FAK</strain>
    </source>
</reference>
<comment type="similarity">
    <text evidence="1 2">Belongs to the universal stress protein A family.</text>
</comment>